<feature type="signal peptide" evidence="10">
    <location>
        <begin position="1"/>
        <end position="19"/>
    </location>
</feature>
<feature type="domain" description="TonB-dependent receptor plug" evidence="11">
    <location>
        <begin position="118"/>
        <end position="227"/>
    </location>
</feature>
<dbReference type="OrthoDB" id="1453181at2"/>
<dbReference type="AlphaFoldDB" id="A0A3B0CE66"/>
<keyword evidence="6" id="KW-0798">TonB box</keyword>
<dbReference type="InterPro" id="IPR036942">
    <property type="entry name" value="Beta-barrel_TonB_sf"/>
</dbReference>
<evidence type="ECO:0000256" key="4">
    <source>
        <dbReference type="ARBA" id="ARBA00022692"/>
    </source>
</evidence>
<evidence type="ECO:0000256" key="8">
    <source>
        <dbReference type="ARBA" id="ARBA00023237"/>
    </source>
</evidence>
<evidence type="ECO:0000256" key="3">
    <source>
        <dbReference type="ARBA" id="ARBA00022452"/>
    </source>
</evidence>
<dbReference type="SUPFAM" id="SSF56935">
    <property type="entry name" value="Porins"/>
    <property type="match status" value="1"/>
</dbReference>
<evidence type="ECO:0000256" key="1">
    <source>
        <dbReference type="ARBA" id="ARBA00004571"/>
    </source>
</evidence>
<dbReference type="PROSITE" id="PS01156">
    <property type="entry name" value="TONB_DEPENDENT_REC_2"/>
    <property type="match status" value="1"/>
</dbReference>
<keyword evidence="2 9" id="KW-0813">Transport</keyword>
<comment type="similarity">
    <text evidence="9">Belongs to the TonB-dependent receptor family.</text>
</comment>
<dbReference type="PANTHER" id="PTHR30069">
    <property type="entry name" value="TONB-DEPENDENT OUTER MEMBRANE RECEPTOR"/>
    <property type="match status" value="1"/>
</dbReference>
<dbReference type="Gene3D" id="2.170.130.10">
    <property type="entry name" value="TonB-dependent receptor, plug domain"/>
    <property type="match status" value="1"/>
</dbReference>
<evidence type="ECO:0000313" key="13">
    <source>
        <dbReference type="Proteomes" id="UP000276603"/>
    </source>
</evidence>
<reference evidence="12 13" key="1">
    <citation type="submission" date="2018-10" db="EMBL/GenBank/DDBJ databases">
        <title>Ulvibacterium marinum gen. nov., sp. nov., a novel marine bacterium of the family Flavobacteriaceae, isolated from a culture of the green alga Ulva prolifera.</title>
        <authorList>
            <person name="Zhang Z."/>
        </authorList>
    </citation>
    <scope>NUCLEOTIDE SEQUENCE [LARGE SCALE GENOMIC DNA]</scope>
    <source>
        <strain evidence="12 13">CCMM003</strain>
    </source>
</reference>
<keyword evidence="13" id="KW-1185">Reference proteome</keyword>
<evidence type="ECO:0000256" key="10">
    <source>
        <dbReference type="SAM" id="SignalP"/>
    </source>
</evidence>
<dbReference type="RefSeq" id="WP_120710295.1">
    <property type="nucleotide sequence ID" value="NZ_RBCJ01000001.1"/>
</dbReference>
<evidence type="ECO:0000313" key="12">
    <source>
        <dbReference type="EMBL" id="RKN83088.1"/>
    </source>
</evidence>
<keyword evidence="12" id="KW-0675">Receptor</keyword>
<dbReference type="GO" id="GO:0044718">
    <property type="term" value="P:siderophore transmembrane transport"/>
    <property type="evidence" value="ECO:0007669"/>
    <property type="project" value="TreeGrafter"/>
</dbReference>
<evidence type="ECO:0000259" key="11">
    <source>
        <dbReference type="Pfam" id="PF07715"/>
    </source>
</evidence>
<organism evidence="12 13">
    <name type="scientific">Ulvibacterium marinum</name>
    <dbReference type="NCBI Taxonomy" id="2419782"/>
    <lineage>
        <taxon>Bacteria</taxon>
        <taxon>Pseudomonadati</taxon>
        <taxon>Bacteroidota</taxon>
        <taxon>Flavobacteriia</taxon>
        <taxon>Flavobacteriales</taxon>
        <taxon>Flavobacteriaceae</taxon>
        <taxon>Ulvibacterium</taxon>
    </lineage>
</organism>
<evidence type="ECO:0000256" key="6">
    <source>
        <dbReference type="ARBA" id="ARBA00023077"/>
    </source>
</evidence>
<protein>
    <submittedName>
        <fullName evidence="12">TonB-dependent receptor</fullName>
    </submittedName>
</protein>
<keyword evidence="7 9" id="KW-0472">Membrane</keyword>
<dbReference type="Pfam" id="PF07715">
    <property type="entry name" value="Plug"/>
    <property type="match status" value="1"/>
</dbReference>
<evidence type="ECO:0000256" key="2">
    <source>
        <dbReference type="ARBA" id="ARBA00022448"/>
    </source>
</evidence>
<comment type="subcellular location">
    <subcellularLocation>
        <location evidence="1 9">Cell outer membrane</location>
        <topology evidence="1 9">Multi-pass membrane protein</topology>
    </subcellularLocation>
</comment>
<proteinExistence type="inferred from homology"/>
<feature type="chain" id="PRO_5017199837" evidence="10">
    <location>
        <begin position="20"/>
        <end position="861"/>
    </location>
</feature>
<dbReference type="InterPro" id="IPR012910">
    <property type="entry name" value="Plug_dom"/>
</dbReference>
<gene>
    <name evidence="12" type="ORF">D7Z94_04405</name>
</gene>
<dbReference type="InterPro" id="IPR039426">
    <property type="entry name" value="TonB-dep_rcpt-like"/>
</dbReference>
<evidence type="ECO:0000256" key="5">
    <source>
        <dbReference type="ARBA" id="ARBA00022729"/>
    </source>
</evidence>
<name>A0A3B0CE66_9FLAO</name>
<dbReference type="Pfam" id="PF13715">
    <property type="entry name" value="CarbopepD_reg_2"/>
    <property type="match status" value="1"/>
</dbReference>
<evidence type="ECO:0000256" key="9">
    <source>
        <dbReference type="PROSITE-ProRule" id="PRU01360"/>
    </source>
</evidence>
<dbReference type="Gene3D" id="2.40.170.20">
    <property type="entry name" value="TonB-dependent receptor, beta-barrel domain"/>
    <property type="match status" value="1"/>
</dbReference>
<evidence type="ECO:0000256" key="7">
    <source>
        <dbReference type="ARBA" id="ARBA00023136"/>
    </source>
</evidence>
<dbReference type="InterPro" id="IPR010917">
    <property type="entry name" value="TonB_rcpt_CS"/>
</dbReference>
<keyword evidence="4 9" id="KW-0812">Transmembrane</keyword>
<dbReference type="InterPro" id="IPR008969">
    <property type="entry name" value="CarboxyPept-like_regulatory"/>
</dbReference>
<dbReference type="InterPro" id="IPR037066">
    <property type="entry name" value="Plug_dom_sf"/>
</dbReference>
<sequence length="861" mass="95423">MRKMYLAMMTFLMASIAFSQTTLTGTVLDADLGSPLPGANIVIQGTSNGTTTDFDGNFTIESTKNSGTLVISYLGFITTRATFNGPGNLGQIVLSPDAEELEGVVVVGSGIIDLARDRQTPIAVSSIPAAEIQTKGVGNVEFPETMKNTPNVYVSSQAGGFGDSQIFVRGFDQTNTAVLLNGQPINSVEDGRVFWSNWSGMADVANAVQVQRGLGSSKLAISSVGGTINIVSRATGRKEGGFVRVMTGNDSYGKTTASYDSGLKGKWAYSILLDHWQGHRKWAGGTFGQGQTYFIGVGFQPNDSHNFNFLITGAPQFHGNNFSKDLEEYEEFGEKYNDNAGFLRGEQFTFRRNYYHKPVANLNWDWTLNEETALSTVLYASWGRGGGTGPLGRGTNFFREDGQVDFDAIVDNNIAENPDGIGSFGSAGVLRASVNNHNWYGALTNLEFNPNENWALNVGADFRFYRGDHWRQLVDKLGLEGYNDNRRSDRPDDYIISETFEADPWAALFNFADPDQRYEFDYSENVNYQGVFGQAEYSNDTFSAFVQGAMSNQNYQRDGRLSGFGDGLGESEKLNRFGYTMKGGLSYTFDSKHVIFANIGQYSRQAFLDNIFTNIRYSNEIVEPEVDNEEITGIEGGYRLTTSDFVINFNLYYTTWGNRFLQDFGQREINGEDVEIRTRYTDIAQVHKGAELDVRYRPSATFLLKWRGSIGNWEYDGTTPFITENNETAELIARGNVDLTGTKIGQAPQVSTGAGIDVDICEGFSFDTDINIFTEFYGFVDVEDVIDASLSDQVFQSERLPAYTLVDAGATYSFSLGGSNEMVLRGNVFNVFDADYINQRDSFGYYLGIGRTWNLSLRYNF</sequence>
<keyword evidence="5 10" id="KW-0732">Signal</keyword>
<dbReference type="Gene3D" id="2.60.40.1120">
    <property type="entry name" value="Carboxypeptidase-like, regulatory domain"/>
    <property type="match status" value="1"/>
</dbReference>
<comment type="caution">
    <text evidence="12">The sequence shown here is derived from an EMBL/GenBank/DDBJ whole genome shotgun (WGS) entry which is preliminary data.</text>
</comment>
<dbReference type="PANTHER" id="PTHR30069:SF37">
    <property type="entry name" value="FERRIC VIBRIOBACTIN RECEPTOR VIUA"/>
    <property type="match status" value="1"/>
</dbReference>
<accession>A0A3B0CE66</accession>
<dbReference type="EMBL" id="RBCJ01000001">
    <property type="protein sequence ID" value="RKN83088.1"/>
    <property type="molecule type" value="Genomic_DNA"/>
</dbReference>
<dbReference type="Proteomes" id="UP000276603">
    <property type="component" value="Unassembled WGS sequence"/>
</dbReference>
<dbReference type="SUPFAM" id="SSF49464">
    <property type="entry name" value="Carboxypeptidase regulatory domain-like"/>
    <property type="match status" value="1"/>
</dbReference>
<keyword evidence="3 9" id="KW-1134">Transmembrane beta strand</keyword>
<dbReference type="GO" id="GO:0009279">
    <property type="term" value="C:cell outer membrane"/>
    <property type="evidence" value="ECO:0007669"/>
    <property type="project" value="UniProtKB-SubCell"/>
</dbReference>
<dbReference type="PROSITE" id="PS52016">
    <property type="entry name" value="TONB_DEPENDENT_REC_3"/>
    <property type="match status" value="1"/>
</dbReference>
<dbReference type="GO" id="GO:0015344">
    <property type="term" value="F:siderophore uptake transmembrane transporter activity"/>
    <property type="evidence" value="ECO:0007669"/>
    <property type="project" value="TreeGrafter"/>
</dbReference>
<keyword evidence="8 9" id="KW-0998">Cell outer membrane</keyword>